<dbReference type="Pfam" id="PF13155">
    <property type="entry name" value="Toprim_2"/>
    <property type="match status" value="1"/>
</dbReference>
<evidence type="ECO:0000313" key="3">
    <source>
        <dbReference type="Proteomes" id="UP000249115"/>
    </source>
</evidence>
<dbReference type="GO" id="GO:0003677">
    <property type="term" value="F:DNA binding"/>
    <property type="evidence" value="ECO:0007669"/>
    <property type="project" value="InterPro"/>
</dbReference>
<accession>A0A2W7RN97</accession>
<protein>
    <submittedName>
        <fullName evidence="1">Toprim domain-containing protein</fullName>
    </submittedName>
</protein>
<dbReference type="InterPro" id="IPR036977">
    <property type="entry name" value="DNA_primase_Znf_CHC2"/>
</dbReference>
<dbReference type="GO" id="GO:0008270">
    <property type="term" value="F:zinc ion binding"/>
    <property type="evidence" value="ECO:0007669"/>
    <property type="project" value="InterPro"/>
</dbReference>
<dbReference type="Gene3D" id="3.90.580.10">
    <property type="entry name" value="Zinc finger, CHC2-type domain"/>
    <property type="match status" value="1"/>
</dbReference>
<organism evidence="1 3">
    <name type="scientific">Algoriphagus ratkowskyi</name>
    <dbReference type="NCBI Taxonomy" id="57028"/>
    <lineage>
        <taxon>Bacteria</taxon>
        <taxon>Pseudomonadati</taxon>
        <taxon>Bacteroidota</taxon>
        <taxon>Cytophagia</taxon>
        <taxon>Cytophagales</taxon>
        <taxon>Cyclobacteriaceae</taxon>
        <taxon>Algoriphagus</taxon>
    </lineage>
</organism>
<gene>
    <name evidence="2" type="ORF">ESW18_01865</name>
    <name evidence="1" type="ORF">LV84_02128</name>
</gene>
<comment type="caution">
    <text evidence="1">The sequence shown here is derived from an EMBL/GenBank/DDBJ whole genome shotgun (WGS) entry which is preliminary data.</text>
</comment>
<name>A0A2W7RN97_9BACT</name>
<dbReference type="Proteomes" id="UP000249115">
    <property type="component" value="Unassembled WGS sequence"/>
</dbReference>
<dbReference type="EMBL" id="QKZU01000007">
    <property type="protein sequence ID" value="PZX56997.1"/>
    <property type="molecule type" value="Genomic_DNA"/>
</dbReference>
<dbReference type="SUPFAM" id="SSF56731">
    <property type="entry name" value="DNA primase core"/>
    <property type="match status" value="1"/>
</dbReference>
<sequence>MNCKQANQISIIAYLSQIGISPKSTKPDCSFFLSPLRIEKTPSFKVDHNLNLWVDFGEGHAGGTLIDLVMKLNPSYSIQDALAHVENLGFDSFSFHQQKDKISDYENSKIKVLNTKPIGTNQAITDYLISREIQPEIAGKYCKEVYYSVDGKRYFGVGNENSNGWSIRNKYWKGCTGQGGSVYFTTREFSNLSVFEGIFDLMSFIKLDQFSHQSSAFLVLNSLVNIKQVEDFCQQYDSVNLYLDTDKAGKELTADLLNTRKNFIDKSSLYSPFKDLNEMLVSENNQSYTR</sequence>
<reference evidence="2 4" key="2">
    <citation type="submission" date="2019-08" db="EMBL/GenBank/DDBJ databases">
        <title>Genome of Algoriphagus ratkowskyi IC026.</title>
        <authorList>
            <person name="Bowman J.P."/>
        </authorList>
    </citation>
    <scope>NUCLEOTIDE SEQUENCE [LARGE SCALE GENOMIC DNA]</scope>
    <source>
        <strain evidence="2 4">IC026</strain>
    </source>
</reference>
<evidence type="ECO:0000313" key="1">
    <source>
        <dbReference type="EMBL" id="PZX56997.1"/>
    </source>
</evidence>
<dbReference type="AlphaFoldDB" id="A0A2W7RN97"/>
<keyword evidence="4" id="KW-1185">Reference proteome</keyword>
<evidence type="ECO:0000313" key="4">
    <source>
        <dbReference type="Proteomes" id="UP000321927"/>
    </source>
</evidence>
<dbReference type="GO" id="GO:0006260">
    <property type="term" value="P:DNA replication"/>
    <property type="evidence" value="ECO:0007669"/>
    <property type="project" value="InterPro"/>
</dbReference>
<dbReference type="OrthoDB" id="8536512at2"/>
<dbReference type="Proteomes" id="UP000321927">
    <property type="component" value="Unassembled WGS sequence"/>
</dbReference>
<evidence type="ECO:0000313" key="2">
    <source>
        <dbReference type="EMBL" id="TXD79903.1"/>
    </source>
</evidence>
<dbReference type="Gene3D" id="3.40.1360.10">
    <property type="match status" value="1"/>
</dbReference>
<dbReference type="SUPFAM" id="SSF57783">
    <property type="entry name" value="Zinc beta-ribbon"/>
    <property type="match status" value="1"/>
</dbReference>
<reference evidence="1 3" key="1">
    <citation type="submission" date="2018-06" db="EMBL/GenBank/DDBJ databases">
        <title>Genomic Encyclopedia of Archaeal and Bacterial Type Strains, Phase II (KMG-II): from individual species to whole genera.</title>
        <authorList>
            <person name="Goeker M."/>
        </authorList>
    </citation>
    <scope>NUCLEOTIDE SEQUENCE [LARGE SCALE GENOMIC DNA]</scope>
    <source>
        <strain evidence="1 3">DSM 22686</strain>
    </source>
</reference>
<proteinExistence type="predicted"/>
<dbReference type="RefSeq" id="WP_086501452.1">
    <property type="nucleotide sequence ID" value="NZ_MSSV01000008.1"/>
</dbReference>
<dbReference type="EMBL" id="VORV01000001">
    <property type="protein sequence ID" value="TXD79903.1"/>
    <property type="molecule type" value="Genomic_DNA"/>
</dbReference>